<evidence type="ECO:0000313" key="7">
    <source>
        <dbReference type="Proteomes" id="UP000194632"/>
    </source>
</evidence>
<keyword evidence="2 4" id="KW-0238">DNA-binding</keyword>
<evidence type="ECO:0000313" key="6">
    <source>
        <dbReference type="EMBL" id="OUC79674.1"/>
    </source>
</evidence>
<sequence>MARMTRGERQAATRGDILAAAQARFLQDGYASTSLEQIANDAGYSKGAVYSNFRDKPTLCREVLNAVHEDKLTEVAAIVASNATVEDMIDAIESWFERTLGDVGWTMLEMEFAVVSRNNADMAEMITTVHRGLKATIVNALQMVSTEMGIGAGSDTLVTEFADLIVATTFGLGVQRAVDPSISIRPAVRILETFAEAIRTLDAHNADSVGAEN</sequence>
<evidence type="ECO:0000256" key="1">
    <source>
        <dbReference type="ARBA" id="ARBA00023015"/>
    </source>
</evidence>
<dbReference type="RefSeq" id="WP_086534650.1">
    <property type="nucleotide sequence ID" value="NZ_NGFO01000006.1"/>
</dbReference>
<keyword evidence="1" id="KW-0805">Transcription regulation</keyword>
<evidence type="ECO:0000259" key="5">
    <source>
        <dbReference type="PROSITE" id="PS50977"/>
    </source>
</evidence>
<dbReference type="SUPFAM" id="SSF46689">
    <property type="entry name" value="Homeodomain-like"/>
    <property type="match status" value="1"/>
</dbReference>
<dbReference type="Proteomes" id="UP000194632">
    <property type="component" value="Unassembled WGS sequence"/>
</dbReference>
<organism evidence="6 7">
    <name type="scientific">Gordonia lacunae</name>
    <dbReference type="NCBI Taxonomy" id="417102"/>
    <lineage>
        <taxon>Bacteria</taxon>
        <taxon>Bacillati</taxon>
        <taxon>Actinomycetota</taxon>
        <taxon>Actinomycetes</taxon>
        <taxon>Mycobacteriales</taxon>
        <taxon>Gordoniaceae</taxon>
        <taxon>Gordonia</taxon>
    </lineage>
</organism>
<dbReference type="PRINTS" id="PR00455">
    <property type="entry name" value="HTHTETR"/>
</dbReference>
<dbReference type="InterPro" id="IPR036271">
    <property type="entry name" value="Tet_transcr_reg_TetR-rel_C_sf"/>
</dbReference>
<proteinExistence type="predicted"/>
<dbReference type="STRING" id="417102.CA982_07260"/>
<feature type="DNA-binding region" description="H-T-H motif" evidence="4">
    <location>
        <begin position="34"/>
        <end position="53"/>
    </location>
</feature>
<comment type="caution">
    <text evidence="6">The sequence shown here is derived from an EMBL/GenBank/DDBJ whole genome shotgun (WGS) entry which is preliminary data.</text>
</comment>
<evidence type="ECO:0000256" key="2">
    <source>
        <dbReference type="ARBA" id="ARBA00023125"/>
    </source>
</evidence>
<dbReference type="SUPFAM" id="SSF48498">
    <property type="entry name" value="Tetracyclin repressor-like, C-terminal domain"/>
    <property type="match status" value="1"/>
</dbReference>
<evidence type="ECO:0000256" key="4">
    <source>
        <dbReference type="PROSITE-ProRule" id="PRU00335"/>
    </source>
</evidence>
<gene>
    <name evidence="6" type="ORF">CA982_07260</name>
</gene>
<feature type="domain" description="HTH tetR-type" evidence="5">
    <location>
        <begin position="11"/>
        <end position="71"/>
    </location>
</feature>
<dbReference type="InterPro" id="IPR009057">
    <property type="entry name" value="Homeodomain-like_sf"/>
</dbReference>
<dbReference type="Gene3D" id="1.10.357.10">
    <property type="entry name" value="Tetracycline Repressor, domain 2"/>
    <property type="match status" value="1"/>
</dbReference>
<protein>
    <submittedName>
        <fullName evidence="6">TetR family transcriptional regulator</fullName>
    </submittedName>
</protein>
<dbReference type="PROSITE" id="PS50977">
    <property type="entry name" value="HTH_TETR_2"/>
    <property type="match status" value="1"/>
</dbReference>
<dbReference type="PANTHER" id="PTHR30055">
    <property type="entry name" value="HTH-TYPE TRANSCRIPTIONAL REGULATOR RUTR"/>
    <property type="match status" value="1"/>
</dbReference>
<dbReference type="GO" id="GO:0000976">
    <property type="term" value="F:transcription cis-regulatory region binding"/>
    <property type="evidence" value="ECO:0007669"/>
    <property type="project" value="TreeGrafter"/>
</dbReference>
<dbReference type="GO" id="GO:0003700">
    <property type="term" value="F:DNA-binding transcription factor activity"/>
    <property type="evidence" value="ECO:0007669"/>
    <property type="project" value="TreeGrafter"/>
</dbReference>
<reference evidence="6 7" key="1">
    <citation type="submission" date="2017-05" db="EMBL/GenBank/DDBJ databases">
        <title>Biotechnological potential of actinobacteria isolated from South African environments.</title>
        <authorList>
            <person name="Le Roes-Hill M."/>
            <person name="Prins A."/>
            <person name="Durrell K.A."/>
        </authorList>
    </citation>
    <scope>NUCLEOTIDE SEQUENCE [LARGE SCALE GENOMIC DNA]</scope>
    <source>
        <strain evidence="6">BS2</strain>
    </source>
</reference>
<name>A0A243QFV4_9ACTN</name>
<dbReference type="EMBL" id="NGFO01000006">
    <property type="protein sequence ID" value="OUC79674.1"/>
    <property type="molecule type" value="Genomic_DNA"/>
</dbReference>
<dbReference type="InterPro" id="IPR001647">
    <property type="entry name" value="HTH_TetR"/>
</dbReference>
<keyword evidence="3" id="KW-0804">Transcription</keyword>
<dbReference type="Pfam" id="PF00440">
    <property type="entry name" value="TetR_N"/>
    <property type="match status" value="1"/>
</dbReference>
<accession>A0A243QFV4</accession>
<dbReference type="OrthoDB" id="7252896at2"/>
<dbReference type="AlphaFoldDB" id="A0A243QFV4"/>
<evidence type="ECO:0000256" key="3">
    <source>
        <dbReference type="ARBA" id="ARBA00023163"/>
    </source>
</evidence>
<dbReference type="InterPro" id="IPR050109">
    <property type="entry name" value="HTH-type_TetR-like_transc_reg"/>
</dbReference>
<dbReference type="PANTHER" id="PTHR30055:SF234">
    <property type="entry name" value="HTH-TYPE TRANSCRIPTIONAL REGULATOR BETI"/>
    <property type="match status" value="1"/>
</dbReference>
<keyword evidence="7" id="KW-1185">Reference proteome</keyword>